<name>A0A1Y4STP0_9FIRM</name>
<dbReference type="RefSeq" id="WP_087359167.1">
    <property type="nucleotide sequence ID" value="NZ_NFLJ01000034.1"/>
</dbReference>
<evidence type="ECO:0008006" key="3">
    <source>
        <dbReference type="Google" id="ProtNLM"/>
    </source>
</evidence>
<dbReference type="Proteomes" id="UP000195305">
    <property type="component" value="Unassembled WGS sequence"/>
</dbReference>
<proteinExistence type="predicted"/>
<dbReference type="AlphaFoldDB" id="A0A1Y4STP0"/>
<dbReference type="OrthoDB" id="1850874at2"/>
<dbReference type="Pfam" id="PF04883">
    <property type="entry name" value="HK97-gp10_like"/>
    <property type="match status" value="1"/>
</dbReference>
<reference evidence="1 2" key="1">
    <citation type="journal article" date="2018" name="BMC Genomics">
        <title>Whole genome sequencing and function prediction of 133 gut anaerobes isolated from chicken caecum in pure cultures.</title>
        <authorList>
            <person name="Medvecky M."/>
            <person name="Cejkova D."/>
            <person name="Polansky O."/>
            <person name="Karasova D."/>
            <person name="Kubasova T."/>
            <person name="Cizek A."/>
            <person name="Rychlik I."/>
        </authorList>
    </citation>
    <scope>NUCLEOTIDE SEQUENCE [LARGE SCALE GENOMIC DNA]</scope>
    <source>
        <strain evidence="1 2">An13</strain>
    </source>
</reference>
<sequence length="140" mass="16319">MGTKSNTKELQELIKRIEDFVENKDEILTMLTNEIALRLWRKVRQKTPVGKYPKGSSKHGGTLRRGWTIGEITESNGVYKVEIINNVEYAPYVEFGHRTRNHKGWVNGVYMLTVSEQEIDENLDKIIKQKLKKVLKKVFE</sequence>
<evidence type="ECO:0000313" key="1">
    <source>
        <dbReference type="EMBL" id="OUQ33247.1"/>
    </source>
</evidence>
<accession>A0A1Y4STP0</accession>
<dbReference type="InterPro" id="IPR010064">
    <property type="entry name" value="HK97-gp10_tail"/>
</dbReference>
<gene>
    <name evidence="1" type="ORF">B5E75_10940</name>
</gene>
<organism evidence="1 2">
    <name type="scientific">Massilimicrobiota timonensis</name>
    <dbReference type="NCBI Taxonomy" id="1776392"/>
    <lineage>
        <taxon>Bacteria</taxon>
        <taxon>Bacillati</taxon>
        <taxon>Bacillota</taxon>
        <taxon>Erysipelotrichia</taxon>
        <taxon>Erysipelotrichales</taxon>
        <taxon>Erysipelotrichaceae</taxon>
        <taxon>Massilimicrobiota</taxon>
    </lineage>
</organism>
<evidence type="ECO:0000313" key="2">
    <source>
        <dbReference type="Proteomes" id="UP000195305"/>
    </source>
</evidence>
<comment type="caution">
    <text evidence="1">The sequence shown here is derived from an EMBL/GenBank/DDBJ whole genome shotgun (WGS) entry which is preliminary data.</text>
</comment>
<dbReference type="EMBL" id="NFLJ01000034">
    <property type="protein sequence ID" value="OUQ33247.1"/>
    <property type="molecule type" value="Genomic_DNA"/>
</dbReference>
<protein>
    <recommendedName>
        <fullName evidence="3">HK97 gp10 family phage protein</fullName>
    </recommendedName>
</protein>
<keyword evidence="2" id="KW-1185">Reference proteome</keyword>